<organism evidence="1">
    <name type="scientific">bioreactor metagenome</name>
    <dbReference type="NCBI Taxonomy" id="1076179"/>
    <lineage>
        <taxon>unclassified sequences</taxon>
        <taxon>metagenomes</taxon>
        <taxon>ecological metagenomes</taxon>
    </lineage>
</organism>
<sequence>MKPQRGILLLMLFFALVPAFSQESLLERRVSISAVNLSVEEILNQLSMQTNTRFSYNSDIIPDKKITLYASSQSMGKVLQQVFGKDFIFRSTQNHIIILKKTSRGEKVQVKTDFIVSGRIINSRTRQPVANVTVFDMAYMQSALSDSSGNYAFRFKQKTDRIALRFTKAGFTDTLLILNSCQEKIPLIYLSPETEKIPRMNIRIATGIELSDTGSIRIVKSLVVQEMLINSFNAFIPDKRIAQISLLPQWGTNRRMSGSVVNYFSVNLLAGYSYGVSGCEIGGGANIVQKNVNGLQGSMVLNVAGGNVNGLQVTGGLNHLRGNLSGVQASLFLNTGVDTMKGVQVSGLLNVAREVHGAQFSLISNKARGSRTDVQMSGLLNYAPHPKFQLGLINIADTNNGVPVGVINIVRNGYYSLNISTDEMLFTKFLFGMGTYKMHSYLGAGIQLHNTENNWELCYGLGSHFRYNHTFGLNADILASVISTGTGFDENTISEISLSLKPSVRIFKQLYISAGPSVSVFISGANNDYVDTVIEGFHNHYFFQTVSETTQYHMFLGGEAEIRFVF</sequence>
<dbReference type="SUPFAM" id="SSF49464">
    <property type="entry name" value="Carboxypeptidase regulatory domain-like"/>
    <property type="match status" value="1"/>
</dbReference>
<proteinExistence type="predicted"/>
<dbReference type="EMBL" id="VSSQ01001984">
    <property type="protein sequence ID" value="MPM12526.1"/>
    <property type="molecule type" value="Genomic_DNA"/>
</dbReference>
<reference evidence="1" key="1">
    <citation type="submission" date="2019-08" db="EMBL/GenBank/DDBJ databases">
        <authorList>
            <person name="Kucharzyk K."/>
            <person name="Murdoch R.W."/>
            <person name="Higgins S."/>
            <person name="Loffler F."/>
        </authorList>
    </citation>
    <scope>NUCLEOTIDE SEQUENCE</scope>
</reference>
<evidence type="ECO:0008006" key="2">
    <source>
        <dbReference type="Google" id="ProtNLM"/>
    </source>
</evidence>
<dbReference type="InterPro" id="IPR008969">
    <property type="entry name" value="CarboxyPept-like_regulatory"/>
</dbReference>
<evidence type="ECO:0000313" key="1">
    <source>
        <dbReference type="EMBL" id="MPM12526.1"/>
    </source>
</evidence>
<gene>
    <name evidence="1" type="ORF">SDC9_58879</name>
</gene>
<comment type="caution">
    <text evidence="1">The sequence shown here is derived from an EMBL/GenBank/DDBJ whole genome shotgun (WGS) entry which is preliminary data.</text>
</comment>
<dbReference type="AlphaFoldDB" id="A0A644X8L5"/>
<accession>A0A644X8L5</accession>
<protein>
    <recommendedName>
        <fullName evidence="2">Secretin/TonB short N-terminal domain-containing protein</fullName>
    </recommendedName>
</protein>
<name>A0A644X8L5_9ZZZZ</name>